<evidence type="ECO:0000259" key="2">
    <source>
        <dbReference type="Pfam" id="PF06863"/>
    </source>
</evidence>
<dbReference type="InterPro" id="IPR010621">
    <property type="entry name" value="DUF1214"/>
</dbReference>
<gene>
    <name evidence="3" type="ORF">JK358_34030</name>
</gene>
<feature type="domain" description="DUF1214" evidence="1">
    <location>
        <begin position="212"/>
        <end position="295"/>
    </location>
</feature>
<name>A0ABS1MFK6_9NOCA</name>
<keyword evidence="4" id="KW-1185">Reference proteome</keyword>
<dbReference type="Proteomes" id="UP000602198">
    <property type="component" value="Unassembled WGS sequence"/>
</dbReference>
<dbReference type="Gene3D" id="2.60.40.1610">
    <property type="entry name" value="Domain of unknown function DUF1254"/>
    <property type="match status" value="1"/>
</dbReference>
<dbReference type="InterPro" id="IPR037050">
    <property type="entry name" value="DUF1254_sf"/>
</dbReference>
<dbReference type="Pfam" id="PF06742">
    <property type="entry name" value="DUF1214"/>
    <property type="match status" value="1"/>
</dbReference>
<dbReference type="SUPFAM" id="SSF160935">
    <property type="entry name" value="VPA0735-like"/>
    <property type="match status" value="1"/>
</dbReference>
<dbReference type="PANTHER" id="PTHR36509">
    <property type="entry name" value="BLL3101 PROTEIN"/>
    <property type="match status" value="1"/>
</dbReference>
<accession>A0ABS1MFK6</accession>
<evidence type="ECO:0000313" key="4">
    <source>
        <dbReference type="Proteomes" id="UP000602198"/>
    </source>
</evidence>
<comment type="caution">
    <text evidence="3">The sequence shown here is derived from an EMBL/GenBank/DDBJ whole genome shotgun (WGS) entry which is preliminary data.</text>
</comment>
<evidence type="ECO:0000259" key="1">
    <source>
        <dbReference type="Pfam" id="PF06742"/>
    </source>
</evidence>
<sequence length="312" mass="34531">MTADNFVRAETDREFAGTVAQGGFGAFHHNREPMPVDHQTVVRPNRDTLYSSGVFDLDAGPVSITLPDAGKRFLSMQVITEDEYNPEIVYRSGTYTYDRDQIGTRYVMFGIRIFADPNDPADIDAVHRLQDQVRVQQAQRGVFQIPQWDQASQDAVRSALLTLAATLPDTRKAFGPKGEVDEVRHLLTAASAWGGNPDKDALYLTVTPPDNTGTVDYTLHVEPVPVDGFWSVSLYNAEGYYVANPQHAYSINNVTAATNPDGSVDIRLGGCDGQAPNCLPTMPGWNYMVRLYRPQPSILDGQWVFPAPQPIR</sequence>
<dbReference type="EMBL" id="JAERRJ010000016">
    <property type="protein sequence ID" value="MBL1079437.1"/>
    <property type="molecule type" value="Genomic_DNA"/>
</dbReference>
<dbReference type="InterPro" id="IPR010679">
    <property type="entry name" value="DUF1254"/>
</dbReference>
<reference evidence="3 4" key="1">
    <citation type="submission" date="2021-01" db="EMBL/GenBank/DDBJ databases">
        <title>WGS of actinomycetes isolated from Thailand.</title>
        <authorList>
            <person name="Thawai C."/>
        </authorList>
    </citation>
    <scope>NUCLEOTIDE SEQUENCE [LARGE SCALE GENOMIC DNA]</scope>
    <source>
        <strain evidence="3 4">LPG 2</strain>
    </source>
</reference>
<dbReference type="Pfam" id="PF06863">
    <property type="entry name" value="DUF1254"/>
    <property type="match status" value="1"/>
</dbReference>
<evidence type="ECO:0000313" key="3">
    <source>
        <dbReference type="EMBL" id="MBL1079437.1"/>
    </source>
</evidence>
<dbReference type="Gene3D" id="2.60.120.600">
    <property type="entry name" value="Domain of unknown function DUF1214, C-terminal domain"/>
    <property type="match status" value="1"/>
</dbReference>
<proteinExistence type="predicted"/>
<protein>
    <submittedName>
        <fullName evidence="3">DUF1254 domain-containing protein</fullName>
    </submittedName>
</protein>
<dbReference type="RefSeq" id="WP_201956024.1">
    <property type="nucleotide sequence ID" value="NZ_JAERRJ010000016.1"/>
</dbReference>
<dbReference type="PANTHER" id="PTHR36509:SF2">
    <property type="entry name" value="BLL3101 PROTEIN"/>
    <property type="match status" value="1"/>
</dbReference>
<feature type="domain" description="DUF1254" evidence="2">
    <location>
        <begin position="25"/>
        <end position="79"/>
    </location>
</feature>
<organism evidence="3 4">
    <name type="scientific">Nocardia acididurans</name>
    <dbReference type="NCBI Taxonomy" id="2802282"/>
    <lineage>
        <taxon>Bacteria</taxon>
        <taxon>Bacillati</taxon>
        <taxon>Actinomycetota</taxon>
        <taxon>Actinomycetes</taxon>
        <taxon>Mycobacteriales</taxon>
        <taxon>Nocardiaceae</taxon>
        <taxon>Nocardia</taxon>
    </lineage>
</organism>
<dbReference type="InterPro" id="IPR037049">
    <property type="entry name" value="DUF1214_C_sf"/>
</dbReference>